<keyword evidence="3" id="KW-1185">Reference proteome</keyword>
<evidence type="ECO:0000256" key="1">
    <source>
        <dbReference type="SAM" id="SignalP"/>
    </source>
</evidence>
<organism evidence="2 3">
    <name type="scientific">Streptomyces antimicrobicus</name>
    <dbReference type="NCBI Taxonomy" id="2883108"/>
    <lineage>
        <taxon>Bacteria</taxon>
        <taxon>Bacillati</taxon>
        <taxon>Actinomycetota</taxon>
        <taxon>Actinomycetes</taxon>
        <taxon>Kitasatosporales</taxon>
        <taxon>Streptomycetaceae</taxon>
        <taxon>Streptomyces</taxon>
    </lineage>
</organism>
<evidence type="ECO:0000313" key="3">
    <source>
        <dbReference type="Proteomes" id="UP001199054"/>
    </source>
</evidence>
<gene>
    <name evidence="2" type="ORF">LG632_12930</name>
</gene>
<protein>
    <recommendedName>
        <fullName evidence="4">Secreted protein</fullName>
    </recommendedName>
</protein>
<reference evidence="2 3" key="1">
    <citation type="submission" date="2021-10" db="EMBL/GenBank/DDBJ databases">
        <title>Streptomyces sp. strain SMC 277, a novel streptomycete isolated from soil.</title>
        <authorList>
            <person name="Chanama M."/>
        </authorList>
    </citation>
    <scope>NUCLEOTIDE SEQUENCE [LARGE SCALE GENOMIC DNA]</scope>
    <source>
        <strain evidence="2 3">SMC 277</strain>
    </source>
</reference>
<evidence type="ECO:0000313" key="2">
    <source>
        <dbReference type="EMBL" id="MCB5180281.1"/>
    </source>
</evidence>
<dbReference type="RefSeq" id="WP_226727163.1">
    <property type="nucleotide sequence ID" value="NZ_JAJAUY010000039.1"/>
</dbReference>
<name>A0ABS8B6P3_9ACTN</name>
<proteinExistence type="predicted"/>
<accession>A0ABS8B6P3</accession>
<feature type="signal peptide" evidence="1">
    <location>
        <begin position="1"/>
        <end position="33"/>
    </location>
</feature>
<dbReference type="Proteomes" id="UP001199054">
    <property type="component" value="Unassembled WGS sequence"/>
</dbReference>
<keyword evidence="1" id="KW-0732">Signal</keyword>
<dbReference type="EMBL" id="JAJAUY010000039">
    <property type="protein sequence ID" value="MCB5180281.1"/>
    <property type="molecule type" value="Genomic_DNA"/>
</dbReference>
<evidence type="ECO:0008006" key="4">
    <source>
        <dbReference type="Google" id="ProtNLM"/>
    </source>
</evidence>
<sequence length="67" mass="7027">MRTKPTMYKRMLRSALAVVFSVVAVFGAVGAFGADTGNVQAEFDTGWTSAPTGKVDTGWTSLPATEA</sequence>
<comment type="caution">
    <text evidence="2">The sequence shown here is derived from an EMBL/GenBank/DDBJ whole genome shotgun (WGS) entry which is preliminary data.</text>
</comment>
<feature type="chain" id="PRO_5045763352" description="Secreted protein" evidence="1">
    <location>
        <begin position="34"/>
        <end position="67"/>
    </location>
</feature>